<evidence type="ECO:0000313" key="3">
    <source>
        <dbReference type="EMBL" id="GMH85432.1"/>
    </source>
</evidence>
<name>A0A9W7BD18_9STRA</name>
<gene>
    <name evidence="3" type="ORF">TrST_g494</name>
</gene>
<protein>
    <recommendedName>
        <fullName evidence="2">START domain-containing protein</fullName>
    </recommendedName>
</protein>
<organism evidence="3 4">
    <name type="scientific">Triparma strigata</name>
    <dbReference type="NCBI Taxonomy" id="1606541"/>
    <lineage>
        <taxon>Eukaryota</taxon>
        <taxon>Sar</taxon>
        <taxon>Stramenopiles</taxon>
        <taxon>Ochrophyta</taxon>
        <taxon>Bolidophyceae</taxon>
        <taxon>Parmales</taxon>
        <taxon>Triparmaceae</taxon>
        <taxon>Triparma</taxon>
    </lineage>
</organism>
<dbReference type="InterPro" id="IPR023393">
    <property type="entry name" value="START-like_dom_sf"/>
</dbReference>
<dbReference type="InterPro" id="IPR002913">
    <property type="entry name" value="START_lipid-bd_dom"/>
</dbReference>
<sequence length="618" mass="67325">MCGRNIQQLDCPAGYFCPERTVNPIACGSVALYCPLNSGVVKPCPDYQTSAAGAFTCKCKDTFLSTIDPFTNKLACTCAPGTTLENGVCVSCADGFYKSSISLEACTNCNKFAIKGAVQSSQPASSPLSCICSKGDFRVLESPTTNSTQIGQCKPCPEGTLCEGAGTGVTIEDLPLQKGFWRSSFNSSNVVKCYTEEACSQSPSTKTVNSTDPIDDQKVDVDKTDDYNEIIFGTMLIIINSSGIGMILLSQLTKPIHYLFNSILGTHHHHEGTLRGMNEEQTTDQQGFAKHFLKVAKSGAEEGGWKLYVANTQKWGQFLDYSKATFERRCSTGNGAIDETRAVFVVKWDFEKLKSWVLNDSKDLRHGVVEIHEIGGGSATTSKNTKIEYSARKMKGELYSDRAYLLECVEGRGEDGSWYLVKRSVEDGELYSLKKSHSQGRVRAEVVYEGWVLHDLGGGEGMRVTYVENVDPGGLFKGIIVDKIMPKLLRDKIDDLLAHIDEENELELFAEFDESVEGVEMTDVANKIPRNDILGGGGGGGESAKNPIIGQSKQRRSKRSPSTPPPSSSSPTTTSSTPAQQTLDLRRPSTISPTPVQAPKVLDFRSNSTTHEKQDDSD</sequence>
<dbReference type="OrthoDB" id="5950997at2759"/>
<feature type="compositionally biased region" description="Low complexity" evidence="1">
    <location>
        <begin position="569"/>
        <end position="578"/>
    </location>
</feature>
<keyword evidence="4" id="KW-1185">Reference proteome</keyword>
<dbReference type="SMART" id="SM01411">
    <property type="entry name" value="Ephrin_rec_like"/>
    <property type="match status" value="3"/>
</dbReference>
<dbReference type="Gene3D" id="2.10.50.10">
    <property type="entry name" value="Tumor Necrosis Factor Receptor, subunit A, domain 2"/>
    <property type="match status" value="1"/>
</dbReference>
<proteinExistence type="predicted"/>
<feature type="domain" description="START" evidence="2">
    <location>
        <begin position="339"/>
        <end position="505"/>
    </location>
</feature>
<evidence type="ECO:0000259" key="2">
    <source>
        <dbReference type="PROSITE" id="PS50848"/>
    </source>
</evidence>
<dbReference type="Proteomes" id="UP001165085">
    <property type="component" value="Unassembled WGS sequence"/>
</dbReference>
<dbReference type="Gene3D" id="3.30.530.20">
    <property type="match status" value="1"/>
</dbReference>
<dbReference type="GO" id="GO:0008289">
    <property type="term" value="F:lipid binding"/>
    <property type="evidence" value="ECO:0007669"/>
    <property type="project" value="InterPro"/>
</dbReference>
<evidence type="ECO:0000256" key="1">
    <source>
        <dbReference type="SAM" id="MobiDB-lite"/>
    </source>
</evidence>
<dbReference type="AlphaFoldDB" id="A0A9W7BD18"/>
<dbReference type="PROSITE" id="PS50848">
    <property type="entry name" value="START"/>
    <property type="match status" value="1"/>
</dbReference>
<accession>A0A9W7BD18</accession>
<dbReference type="EMBL" id="BRXY01000303">
    <property type="protein sequence ID" value="GMH85432.1"/>
    <property type="molecule type" value="Genomic_DNA"/>
</dbReference>
<evidence type="ECO:0000313" key="4">
    <source>
        <dbReference type="Proteomes" id="UP001165085"/>
    </source>
</evidence>
<feature type="region of interest" description="Disordered" evidence="1">
    <location>
        <begin position="529"/>
        <end position="618"/>
    </location>
</feature>
<dbReference type="SUPFAM" id="SSF55961">
    <property type="entry name" value="Bet v1-like"/>
    <property type="match status" value="1"/>
</dbReference>
<comment type="caution">
    <text evidence="3">The sequence shown here is derived from an EMBL/GenBank/DDBJ whole genome shotgun (WGS) entry which is preliminary data.</text>
</comment>
<reference evidence="4" key="1">
    <citation type="journal article" date="2023" name="Commun. Biol.">
        <title>Genome analysis of Parmales, the sister group of diatoms, reveals the evolutionary specialization of diatoms from phago-mixotrophs to photoautotrophs.</title>
        <authorList>
            <person name="Ban H."/>
            <person name="Sato S."/>
            <person name="Yoshikawa S."/>
            <person name="Yamada K."/>
            <person name="Nakamura Y."/>
            <person name="Ichinomiya M."/>
            <person name="Sato N."/>
            <person name="Blanc-Mathieu R."/>
            <person name="Endo H."/>
            <person name="Kuwata A."/>
            <person name="Ogata H."/>
        </authorList>
    </citation>
    <scope>NUCLEOTIDE SEQUENCE [LARGE SCALE GENOMIC DNA]</scope>
    <source>
        <strain evidence="4">NIES 3701</strain>
    </source>
</reference>
<feature type="compositionally biased region" description="Polar residues" evidence="1">
    <location>
        <begin position="579"/>
        <end position="595"/>
    </location>
</feature>